<evidence type="ECO:0000313" key="7">
    <source>
        <dbReference type="Proteomes" id="UP000015105"/>
    </source>
</evidence>
<evidence type="ECO:0000256" key="4">
    <source>
        <dbReference type="SAM" id="MobiDB-lite"/>
    </source>
</evidence>
<keyword evidence="2 3" id="KW-0694">RNA-binding</keyword>
<dbReference type="Proteomes" id="UP000015105">
    <property type="component" value="Chromosome 2D"/>
</dbReference>
<feature type="region of interest" description="Disordered" evidence="4">
    <location>
        <begin position="152"/>
        <end position="171"/>
    </location>
</feature>
<name>A0A453B3J0_AEGTS</name>
<dbReference type="InterPro" id="IPR012677">
    <property type="entry name" value="Nucleotide-bd_a/b_plait_sf"/>
</dbReference>
<dbReference type="EnsemblPlants" id="AET2Gv20352400.14">
    <property type="protein sequence ID" value="AET2Gv20352400.14"/>
    <property type="gene ID" value="AET2Gv20352400"/>
</dbReference>
<dbReference type="Gene3D" id="3.30.70.330">
    <property type="match status" value="1"/>
</dbReference>
<evidence type="ECO:0000256" key="2">
    <source>
        <dbReference type="ARBA" id="ARBA00022884"/>
    </source>
</evidence>
<reference evidence="6" key="5">
    <citation type="journal article" date="2021" name="G3 (Bethesda)">
        <title>Aegilops tauschii genome assembly Aet v5.0 features greater sequence contiguity and improved annotation.</title>
        <authorList>
            <person name="Wang L."/>
            <person name="Zhu T."/>
            <person name="Rodriguez J.C."/>
            <person name="Deal K.R."/>
            <person name="Dubcovsky J."/>
            <person name="McGuire P.E."/>
            <person name="Lux T."/>
            <person name="Spannagl M."/>
            <person name="Mayer K.F.X."/>
            <person name="Baldrich P."/>
            <person name="Meyers B.C."/>
            <person name="Huo N."/>
            <person name="Gu Y.Q."/>
            <person name="Zhou H."/>
            <person name="Devos K.M."/>
            <person name="Bennetzen J.L."/>
            <person name="Unver T."/>
            <person name="Budak H."/>
            <person name="Gulick P.J."/>
            <person name="Galiba G."/>
            <person name="Kalapos B."/>
            <person name="Nelson D.R."/>
            <person name="Li P."/>
            <person name="You F.M."/>
            <person name="Luo M.C."/>
            <person name="Dvorak J."/>
        </authorList>
    </citation>
    <scope>NUCLEOTIDE SEQUENCE [LARGE SCALE GENOMIC DNA]</scope>
    <source>
        <strain evidence="6">cv. AL8/78</strain>
    </source>
</reference>
<dbReference type="SMART" id="SM00360">
    <property type="entry name" value="RRM"/>
    <property type="match status" value="1"/>
</dbReference>
<accession>A0A453B3J0</accession>
<reference evidence="7" key="1">
    <citation type="journal article" date="2014" name="Science">
        <title>Ancient hybridizations among the ancestral genomes of bread wheat.</title>
        <authorList>
            <consortium name="International Wheat Genome Sequencing Consortium,"/>
            <person name="Marcussen T."/>
            <person name="Sandve S.R."/>
            <person name="Heier L."/>
            <person name="Spannagl M."/>
            <person name="Pfeifer M."/>
            <person name="Jakobsen K.S."/>
            <person name="Wulff B.B."/>
            <person name="Steuernagel B."/>
            <person name="Mayer K.F."/>
            <person name="Olsen O.A."/>
        </authorList>
    </citation>
    <scope>NUCLEOTIDE SEQUENCE [LARGE SCALE GENOMIC DNA]</scope>
    <source>
        <strain evidence="7">cv. AL8/78</strain>
    </source>
</reference>
<evidence type="ECO:0000259" key="5">
    <source>
        <dbReference type="PROSITE" id="PS50102"/>
    </source>
</evidence>
<sequence length="238" mass="25572">MALFPSGINRDAQSAINDLNGQWLGNRQIRCNWATKGANSGEDQLTSDSKSIADVNNNFTENAKQKSNEDAPENNPLYRTVYVGNLAHEVTQDVLHRFFHALGAGAIEEVRVQHGKGFGFVKYSNHAETALAIQTGNGRILGGKPVKCSWGNKPTPPGTTSAPLPPPAAPGHPAAADLMAYQRAIAMSKMASTQALMQAQHLRQAAMGMGVGASQAMYDGTFQNVGASQQQQQQLMYY</sequence>
<protein>
    <recommendedName>
        <fullName evidence="5">RRM domain-containing protein</fullName>
    </recommendedName>
</protein>
<dbReference type="InterPro" id="IPR035979">
    <property type="entry name" value="RBD_domain_sf"/>
</dbReference>
<dbReference type="SUPFAM" id="SSF54928">
    <property type="entry name" value="RNA-binding domain, RBD"/>
    <property type="match status" value="2"/>
</dbReference>
<dbReference type="PROSITE" id="PS50102">
    <property type="entry name" value="RRM"/>
    <property type="match status" value="1"/>
</dbReference>
<organism evidence="6 7">
    <name type="scientific">Aegilops tauschii subsp. strangulata</name>
    <name type="common">Goatgrass</name>
    <dbReference type="NCBI Taxonomy" id="200361"/>
    <lineage>
        <taxon>Eukaryota</taxon>
        <taxon>Viridiplantae</taxon>
        <taxon>Streptophyta</taxon>
        <taxon>Embryophyta</taxon>
        <taxon>Tracheophyta</taxon>
        <taxon>Spermatophyta</taxon>
        <taxon>Magnoliopsida</taxon>
        <taxon>Liliopsida</taxon>
        <taxon>Poales</taxon>
        <taxon>Poaceae</taxon>
        <taxon>BOP clade</taxon>
        <taxon>Pooideae</taxon>
        <taxon>Triticodae</taxon>
        <taxon>Triticeae</taxon>
        <taxon>Triticinae</taxon>
        <taxon>Aegilops</taxon>
    </lineage>
</organism>
<dbReference type="PANTHER" id="PTHR10352">
    <property type="entry name" value="EUKARYOTIC TRANSLATION INITIATION FACTOR 3 SUBUNIT G"/>
    <property type="match status" value="1"/>
</dbReference>
<dbReference type="FunFam" id="3.30.70.330:FF:000191">
    <property type="entry name" value="Oligouridylate-binding protein 1C"/>
    <property type="match status" value="1"/>
</dbReference>
<feature type="domain" description="RRM" evidence="5">
    <location>
        <begin position="79"/>
        <end position="153"/>
    </location>
</feature>
<reference evidence="7" key="2">
    <citation type="journal article" date="2017" name="Nat. Plants">
        <title>The Aegilops tauschii genome reveals multiple impacts of transposons.</title>
        <authorList>
            <person name="Zhao G."/>
            <person name="Zou C."/>
            <person name="Li K."/>
            <person name="Wang K."/>
            <person name="Li T."/>
            <person name="Gao L."/>
            <person name="Zhang X."/>
            <person name="Wang H."/>
            <person name="Yang Z."/>
            <person name="Liu X."/>
            <person name="Jiang W."/>
            <person name="Mao L."/>
            <person name="Kong X."/>
            <person name="Jiao Y."/>
            <person name="Jia J."/>
        </authorList>
    </citation>
    <scope>NUCLEOTIDE SEQUENCE [LARGE SCALE GENOMIC DNA]</scope>
    <source>
        <strain evidence="7">cv. AL8/78</strain>
    </source>
</reference>
<dbReference type="EnsemblPlants" id="AET2Gv20352400.13">
    <property type="protein sequence ID" value="AET2Gv20352400.13"/>
    <property type="gene ID" value="AET2Gv20352400"/>
</dbReference>
<evidence type="ECO:0000313" key="6">
    <source>
        <dbReference type="EnsemblPlants" id="AET2Gv20352400.14"/>
    </source>
</evidence>
<keyword evidence="7" id="KW-1185">Reference proteome</keyword>
<evidence type="ECO:0000256" key="3">
    <source>
        <dbReference type="PROSITE-ProRule" id="PRU00176"/>
    </source>
</evidence>
<dbReference type="AlphaFoldDB" id="A0A453B3J0"/>
<dbReference type="InterPro" id="IPR000504">
    <property type="entry name" value="RRM_dom"/>
</dbReference>
<proteinExistence type="predicted"/>
<dbReference type="Gramene" id="AET2Gv20352400.14">
    <property type="protein sequence ID" value="AET2Gv20352400.14"/>
    <property type="gene ID" value="AET2Gv20352400"/>
</dbReference>
<dbReference type="Gramene" id="AET2Gv20352400.13">
    <property type="protein sequence ID" value="AET2Gv20352400.13"/>
    <property type="gene ID" value="AET2Gv20352400"/>
</dbReference>
<keyword evidence="1" id="KW-0677">Repeat</keyword>
<reference evidence="6" key="4">
    <citation type="submission" date="2019-03" db="UniProtKB">
        <authorList>
            <consortium name="EnsemblPlants"/>
        </authorList>
    </citation>
    <scope>IDENTIFICATION</scope>
</reference>
<dbReference type="GO" id="GO:0003723">
    <property type="term" value="F:RNA binding"/>
    <property type="evidence" value="ECO:0007669"/>
    <property type="project" value="UniProtKB-UniRule"/>
</dbReference>
<reference evidence="6" key="3">
    <citation type="journal article" date="2017" name="Nature">
        <title>Genome sequence of the progenitor of the wheat D genome Aegilops tauschii.</title>
        <authorList>
            <person name="Luo M.C."/>
            <person name="Gu Y.Q."/>
            <person name="Puiu D."/>
            <person name="Wang H."/>
            <person name="Twardziok S.O."/>
            <person name="Deal K.R."/>
            <person name="Huo N."/>
            <person name="Zhu T."/>
            <person name="Wang L."/>
            <person name="Wang Y."/>
            <person name="McGuire P.E."/>
            <person name="Liu S."/>
            <person name="Long H."/>
            <person name="Ramasamy R.K."/>
            <person name="Rodriguez J.C."/>
            <person name="Van S.L."/>
            <person name="Yuan L."/>
            <person name="Wang Z."/>
            <person name="Xia Z."/>
            <person name="Xiao L."/>
            <person name="Anderson O.D."/>
            <person name="Ouyang S."/>
            <person name="Liang Y."/>
            <person name="Zimin A.V."/>
            <person name="Pertea G."/>
            <person name="Qi P."/>
            <person name="Bennetzen J.L."/>
            <person name="Dai X."/>
            <person name="Dawson M.W."/>
            <person name="Muller H.G."/>
            <person name="Kugler K."/>
            <person name="Rivarola-Duarte L."/>
            <person name="Spannagl M."/>
            <person name="Mayer K.F.X."/>
            <person name="Lu F.H."/>
            <person name="Bevan M.W."/>
            <person name="Leroy P."/>
            <person name="Li P."/>
            <person name="You F.M."/>
            <person name="Sun Q."/>
            <person name="Liu Z."/>
            <person name="Lyons E."/>
            <person name="Wicker T."/>
            <person name="Salzberg S.L."/>
            <person name="Devos K.M."/>
            <person name="Dvorak J."/>
        </authorList>
    </citation>
    <scope>NUCLEOTIDE SEQUENCE [LARGE SCALE GENOMIC DNA]</scope>
    <source>
        <strain evidence="6">cv. AL8/78</strain>
    </source>
</reference>
<evidence type="ECO:0000256" key="1">
    <source>
        <dbReference type="ARBA" id="ARBA00022737"/>
    </source>
</evidence>
<dbReference type="Pfam" id="PF00076">
    <property type="entry name" value="RRM_1"/>
    <property type="match status" value="1"/>
</dbReference>